<dbReference type="Gene3D" id="2.60.40.10">
    <property type="entry name" value="Immunoglobulins"/>
    <property type="match status" value="3"/>
</dbReference>
<keyword evidence="3" id="KW-1185">Reference proteome</keyword>
<reference evidence="3" key="1">
    <citation type="journal article" date="2019" name="Int. J. Syst. Evol. Microbiol.">
        <title>The Global Catalogue of Microorganisms (GCM) 10K type strain sequencing project: providing services to taxonomists for standard genome sequencing and annotation.</title>
        <authorList>
            <consortium name="The Broad Institute Genomics Platform"/>
            <consortium name="The Broad Institute Genome Sequencing Center for Infectious Disease"/>
            <person name="Wu L."/>
            <person name="Ma J."/>
        </authorList>
    </citation>
    <scope>NUCLEOTIDE SEQUENCE [LARGE SCALE GENOMIC DNA]</scope>
    <source>
        <strain evidence="3">CECT 7956</strain>
    </source>
</reference>
<comment type="caution">
    <text evidence="2">The sequence shown here is derived from an EMBL/GenBank/DDBJ whole genome shotgun (WGS) entry which is preliminary data.</text>
</comment>
<accession>A0ABV7YY67</accession>
<protein>
    <submittedName>
        <fullName evidence="2">3-coathanger stack domain-containing protein</fullName>
    </submittedName>
</protein>
<sequence>MKKVILLFIINSLVYKLSAQSISSLNPIICGSNTYAVLTASSGTNYQWQFCATEYGTYTDISGATSSFHTTTTLGFYKVAVNGILSPAYKVANTPYATIKNANGNTNPIDAIGGNADLYIDFFGSPPFTANLGDYGNFSTVITSNTNQKIQTVTPESSRTFHLSGISHAGCQTSGYGNNNITVNVAPNPTLTIGSASTTACSGGFIQIPTTRTGNWGTSGFVSQRVSLYTSSGAYITNIGPYSDPTLNVQLPSNLTVGATYRLYVYSTIPYVVPSIHDFTISNTCPAPPSAIIDEQNSPCYLPTLKASPNGPSFTFQWKKDGVNIPLANGSQYYPEVSGNYSVQIQNTGLGYTSTSPSKSVVVYASEPTISSPNPILCGSNISATIISNYTGAGFTYTWHKNGVIIPEATSSSITVSDVGRYYVAIVNNTGCYLSTESIKVTYNGVGTLLNSNDTNESVFLSSPQTTENLKVNLTGTGPWEVGLSDGTTVRTYYSATSPLIIPVSPTSLTSYSIAYVSGSCGVNTLNNGNVIVGIAPAPNIIFPTPLNLNVCKGNIIEVPYSITGNIGNKLDFSILLGDPTGGESRGVYTYTNITAEPLQASGTIPIYIPNDISLGSYAILFTPFNPSLRLGNSIQGLWSSYAINVVNTGCPPISAPTISGRSSGCESINLIATPFEGFGGPGSNTYQWFKNGVALTGKTNTSLTAYESGNYTVQVINAATSYNQTSAAKSIRINRIIPAVTSSNPVICGSNTSATISTTYTGAGYTYQWYKDRSFSNGSVGQIPIFGASGSTYNATSSGFYSVKVFDGSCLQNSKFSLVDVNQNLVANTGFEVRNTATAKLTNNSNTNASETIAGGTSTTLKVNLTGGGPWSFELVGSDNSIRYFNNITTVSNDITVSPTVNTSYSLSNLTSSCGSGSVSGSVLIIVSPPPSFTIASAGVSSISGSKNGNGNNQIQSSTNICPGSSISVAYTISGNWTADREFTAELVNASTNASITGTLQKGFNTNPILFYVPLNVPAGTYKVKLTSTKPFIEGSVFSPNVIVSTTECVLPVATILSKTQCASSQLTASPSGNGYTYQWFKNSAPIIGAISESYFALSDGAYTVQINNAGTGLDVTSSAFNVAIEEISKNITLGTGSICNGNGSLIITSPNSTMSHQWYSSTDNVFFSPILGATNPTLTATIASYYQAIISNAGCEVKSNTVHTCKANINLASKTICAGSSIIVPFEYSGGQNHNLSLQLVNANTEAITVPNLATVITSNLNLYSQNLTIPSSVSPGTYKIKLIGPDNLSAISLGIITVSNQTVGTAPAVAASSLSVNSAQNVVLTAVGCVGDITWTSSDMQTSNLASFTSFVNKNTTYTAFCNEEASGCQSPSSSVTVLYDCLDEYEPNNTFGTSTAIGNNTFTSPVLCLNGFDNPDWFSLVFDGKTYFFKTALASNNTAAGNYKIKFSIAGNNLTVETLPEIVGQSLDTYLSAIDSDGSSILVVDDNSNANGFSKLSITLTGNPCSSALILTSINNPSDDISTGTLTKEANAITGMIAATNKLTGNAKVTYRAGKSIQLDPGFKADSGVVFKTEFGGCN</sequence>
<evidence type="ECO:0000256" key="1">
    <source>
        <dbReference type="SAM" id="SignalP"/>
    </source>
</evidence>
<proteinExistence type="predicted"/>
<keyword evidence="1" id="KW-0732">Signal</keyword>
<organism evidence="2 3">
    <name type="scientific">Lacihabitans lacunae</name>
    <dbReference type="NCBI Taxonomy" id="1028214"/>
    <lineage>
        <taxon>Bacteria</taxon>
        <taxon>Pseudomonadati</taxon>
        <taxon>Bacteroidota</taxon>
        <taxon>Cytophagia</taxon>
        <taxon>Cytophagales</taxon>
        <taxon>Leadbetterellaceae</taxon>
        <taxon>Lacihabitans</taxon>
    </lineage>
</organism>
<dbReference type="InterPro" id="IPR013783">
    <property type="entry name" value="Ig-like_fold"/>
</dbReference>
<gene>
    <name evidence="2" type="ORF">ACFOOI_11470</name>
</gene>
<dbReference type="NCBIfam" id="NF045639">
    <property type="entry name" value="GCX_COOH"/>
    <property type="match status" value="1"/>
</dbReference>
<feature type="chain" id="PRO_5045258914" evidence="1">
    <location>
        <begin position="20"/>
        <end position="1583"/>
    </location>
</feature>
<dbReference type="RefSeq" id="WP_379838113.1">
    <property type="nucleotide sequence ID" value="NZ_JBHRYQ010000001.1"/>
</dbReference>
<feature type="signal peptide" evidence="1">
    <location>
        <begin position="1"/>
        <end position="19"/>
    </location>
</feature>
<name>A0ABV7YY67_9BACT</name>
<evidence type="ECO:0000313" key="2">
    <source>
        <dbReference type="EMBL" id="MFC3811272.1"/>
    </source>
</evidence>
<dbReference type="InterPro" id="IPR055015">
    <property type="entry name" value="GCX_COOH"/>
</dbReference>
<dbReference type="Proteomes" id="UP001595616">
    <property type="component" value="Unassembled WGS sequence"/>
</dbReference>
<dbReference type="EMBL" id="JBHRYQ010000001">
    <property type="protein sequence ID" value="MFC3811272.1"/>
    <property type="molecule type" value="Genomic_DNA"/>
</dbReference>
<evidence type="ECO:0000313" key="3">
    <source>
        <dbReference type="Proteomes" id="UP001595616"/>
    </source>
</evidence>